<dbReference type="GO" id="GO:0004222">
    <property type="term" value="F:metalloendopeptidase activity"/>
    <property type="evidence" value="ECO:0007669"/>
    <property type="project" value="TreeGrafter"/>
</dbReference>
<dbReference type="AlphaFoldDB" id="A0A1F5CCG5"/>
<dbReference type="InterPro" id="IPR011055">
    <property type="entry name" value="Dup_hybrid_motif"/>
</dbReference>
<dbReference type="InterPro" id="IPR016047">
    <property type="entry name" value="M23ase_b-sheet_dom"/>
</dbReference>
<protein>
    <recommendedName>
        <fullName evidence="3">M23ase beta-sheet core domain-containing protein</fullName>
    </recommendedName>
</protein>
<dbReference type="Proteomes" id="UP000177197">
    <property type="component" value="Unassembled WGS sequence"/>
</dbReference>
<name>A0A1F5CCG5_9BACT</name>
<feature type="domain" description="M23ase beta-sheet core" evidence="3">
    <location>
        <begin position="197"/>
        <end position="291"/>
    </location>
</feature>
<dbReference type="EMBL" id="MEYV01000006">
    <property type="protein sequence ID" value="OGD40540.1"/>
    <property type="molecule type" value="Genomic_DNA"/>
</dbReference>
<dbReference type="InterPro" id="IPR050570">
    <property type="entry name" value="Cell_wall_metabolism_enzyme"/>
</dbReference>
<sequence>MENKYDRILKWIIFGTFGFLFVLAILGLIRGLAYGQEIELKITPNPAHPGDLILVEVKGMNKDNWIEEKLSVNTAKIKLFPYKDRVIGLVGIPLTQTVRQLIMYISVYNSKHDYSYLRNYELKVEPKDWPERRVVETAPLSPKKLARYLKEKALIKKALETTVDAPLWQQSFRFPFEKEEETSPFGQKRIGPTKTRQHRGVDLRAPTGMPVRSMNSGRVVLTGNFLADGKIVIVDHGLSLHTIYLHLSRIKIKKGQMVKRGQVLGLSGDTGFSEGPHLHLEVRLNGEAIDPLQILDILK</sequence>
<accession>A0A1F5CCG5</accession>
<dbReference type="CDD" id="cd12797">
    <property type="entry name" value="M23_peptidase"/>
    <property type="match status" value="1"/>
</dbReference>
<dbReference type="SUPFAM" id="SSF51261">
    <property type="entry name" value="Duplicated hybrid motif"/>
    <property type="match status" value="1"/>
</dbReference>
<keyword evidence="2" id="KW-0472">Membrane</keyword>
<dbReference type="Pfam" id="PF01551">
    <property type="entry name" value="Peptidase_M23"/>
    <property type="match status" value="1"/>
</dbReference>
<comment type="caution">
    <text evidence="4">The sequence shown here is derived from an EMBL/GenBank/DDBJ whole genome shotgun (WGS) entry which is preliminary data.</text>
</comment>
<keyword evidence="1" id="KW-0732">Signal</keyword>
<evidence type="ECO:0000256" key="2">
    <source>
        <dbReference type="SAM" id="Phobius"/>
    </source>
</evidence>
<evidence type="ECO:0000259" key="3">
    <source>
        <dbReference type="Pfam" id="PF01551"/>
    </source>
</evidence>
<dbReference type="Gene3D" id="2.70.70.10">
    <property type="entry name" value="Glucose Permease (Domain IIA)"/>
    <property type="match status" value="1"/>
</dbReference>
<gene>
    <name evidence="4" type="ORF">A3I30_01825</name>
</gene>
<organism evidence="4 5">
    <name type="scientific">Candidatus Azambacteria bacterium RIFCSPLOWO2_02_FULL_44_14</name>
    <dbReference type="NCBI Taxonomy" id="1797306"/>
    <lineage>
        <taxon>Bacteria</taxon>
        <taxon>Candidatus Azamiibacteriota</taxon>
    </lineage>
</organism>
<proteinExistence type="predicted"/>
<dbReference type="PANTHER" id="PTHR21666:SF289">
    <property type="entry name" value="L-ALA--D-GLU ENDOPEPTIDASE"/>
    <property type="match status" value="1"/>
</dbReference>
<keyword evidence="2" id="KW-0812">Transmembrane</keyword>
<reference evidence="4 5" key="1">
    <citation type="journal article" date="2016" name="Nat. Commun.">
        <title>Thousands of microbial genomes shed light on interconnected biogeochemical processes in an aquifer system.</title>
        <authorList>
            <person name="Anantharaman K."/>
            <person name="Brown C.T."/>
            <person name="Hug L.A."/>
            <person name="Sharon I."/>
            <person name="Castelle C.J."/>
            <person name="Probst A.J."/>
            <person name="Thomas B.C."/>
            <person name="Singh A."/>
            <person name="Wilkins M.J."/>
            <person name="Karaoz U."/>
            <person name="Brodie E.L."/>
            <person name="Williams K.H."/>
            <person name="Hubbard S.S."/>
            <person name="Banfield J.F."/>
        </authorList>
    </citation>
    <scope>NUCLEOTIDE SEQUENCE [LARGE SCALE GENOMIC DNA]</scope>
</reference>
<feature type="transmembrane region" description="Helical" evidence="2">
    <location>
        <begin position="12"/>
        <end position="33"/>
    </location>
</feature>
<dbReference type="PANTHER" id="PTHR21666">
    <property type="entry name" value="PEPTIDASE-RELATED"/>
    <property type="match status" value="1"/>
</dbReference>
<evidence type="ECO:0000256" key="1">
    <source>
        <dbReference type="ARBA" id="ARBA00022729"/>
    </source>
</evidence>
<evidence type="ECO:0000313" key="4">
    <source>
        <dbReference type="EMBL" id="OGD40540.1"/>
    </source>
</evidence>
<keyword evidence="2" id="KW-1133">Transmembrane helix</keyword>
<evidence type="ECO:0000313" key="5">
    <source>
        <dbReference type="Proteomes" id="UP000177197"/>
    </source>
</evidence>